<dbReference type="Proteomes" id="UP000441333">
    <property type="component" value="Unassembled WGS sequence"/>
</dbReference>
<keyword evidence="2" id="KW-1185">Reference proteome</keyword>
<accession>A0A6N6MBM8</accession>
<dbReference type="InterPro" id="IPR003329">
    <property type="entry name" value="Cytidylyl_trans"/>
</dbReference>
<dbReference type="EMBL" id="WAAT01000050">
    <property type="protein sequence ID" value="KAB1067030.1"/>
    <property type="molecule type" value="Genomic_DNA"/>
</dbReference>
<evidence type="ECO:0000313" key="1">
    <source>
        <dbReference type="EMBL" id="KAB1067030.1"/>
    </source>
</evidence>
<dbReference type="InterPro" id="IPR029044">
    <property type="entry name" value="Nucleotide-diphossugar_trans"/>
</dbReference>
<dbReference type="RefSeq" id="WP_150939925.1">
    <property type="nucleotide sequence ID" value="NZ_WAAT01000050.1"/>
</dbReference>
<dbReference type="Gene3D" id="3.90.550.10">
    <property type="entry name" value="Spore Coat Polysaccharide Biosynthesis Protein SpsA, Chain A"/>
    <property type="match status" value="1"/>
</dbReference>
<dbReference type="InterPro" id="IPR050793">
    <property type="entry name" value="CMP-NeuNAc_synthase"/>
</dbReference>
<sequence>MKTIAIIPARGKSKRLPNKNTKLLGGVPLLIHSINYAKQHNFIDAIYVSTNDENIRKIALNCGVQVIDRPEGLSGDLEPTVSALKHVLESIDCDVENVVLLQPTNPLRPKDLLKDAFQTFVEKDFDSLFTVTRSYEKLGKIENSCFKSFNYAIGQRSQDLEPLYYENGLLYITKAKHILKNVIITEKAYPFEVDHVFAKVDIDTQEDFDYAEFLFHKSRTSSSGL</sequence>
<proteinExistence type="predicted"/>
<gene>
    <name evidence="1" type="ORF">F6U93_11450</name>
</gene>
<dbReference type="Pfam" id="PF02348">
    <property type="entry name" value="CTP_transf_3"/>
    <property type="match status" value="1"/>
</dbReference>
<dbReference type="AlphaFoldDB" id="A0A6N6MBM8"/>
<comment type="caution">
    <text evidence="1">The sequence shown here is derived from an EMBL/GenBank/DDBJ whole genome shotgun (WGS) entry which is preliminary data.</text>
</comment>
<reference evidence="1 2" key="1">
    <citation type="submission" date="2019-09" db="EMBL/GenBank/DDBJ databases">
        <authorList>
            <person name="Cao W.R."/>
        </authorList>
    </citation>
    <scope>NUCLEOTIDE SEQUENCE [LARGE SCALE GENOMIC DNA]</scope>
    <source>
        <strain evidence="1 2">B1N29</strain>
    </source>
</reference>
<dbReference type="GO" id="GO:0008781">
    <property type="term" value="F:N-acylneuraminate cytidylyltransferase activity"/>
    <property type="evidence" value="ECO:0007669"/>
    <property type="project" value="TreeGrafter"/>
</dbReference>
<name>A0A6N6MBM8_9FLAO</name>
<protein>
    <submittedName>
        <fullName evidence="1">Acylneuraminate cytidylyltransferase family protein</fullName>
    </submittedName>
</protein>
<evidence type="ECO:0000313" key="2">
    <source>
        <dbReference type="Proteomes" id="UP000441333"/>
    </source>
</evidence>
<keyword evidence="1" id="KW-0548">Nucleotidyltransferase</keyword>
<dbReference type="PANTHER" id="PTHR21485">
    <property type="entry name" value="HAD SUPERFAMILY MEMBERS CMAS AND KDSC"/>
    <property type="match status" value="1"/>
</dbReference>
<organism evidence="1 2">
    <name type="scientific">Pseudotamlana haliotis</name>
    <dbReference type="NCBI Taxonomy" id="2614804"/>
    <lineage>
        <taxon>Bacteria</taxon>
        <taxon>Pseudomonadati</taxon>
        <taxon>Bacteroidota</taxon>
        <taxon>Flavobacteriia</taxon>
        <taxon>Flavobacteriales</taxon>
        <taxon>Flavobacteriaceae</taxon>
        <taxon>Pseudotamlana</taxon>
    </lineage>
</organism>
<keyword evidence="1" id="KW-0808">Transferase</keyword>
<dbReference type="SUPFAM" id="SSF53448">
    <property type="entry name" value="Nucleotide-diphospho-sugar transferases"/>
    <property type="match status" value="1"/>
</dbReference>
<dbReference type="CDD" id="cd02513">
    <property type="entry name" value="CMP-NeuAc_Synthase"/>
    <property type="match status" value="1"/>
</dbReference>
<dbReference type="PANTHER" id="PTHR21485:SF6">
    <property type="entry name" value="N-ACYLNEURAMINATE CYTIDYLYLTRANSFERASE-RELATED"/>
    <property type="match status" value="1"/>
</dbReference>